<protein>
    <recommendedName>
        <fullName evidence="3">Peptidase M10 serralysin C-terminal domain-containing protein</fullName>
    </recommendedName>
</protein>
<evidence type="ECO:0008006" key="3">
    <source>
        <dbReference type="Google" id="ProtNLM"/>
    </source>
</evidence>
<gene>
    <name evidence="1" type="ORF">BKE38_22475</name>
</gene>
<dbReference type="InterPro" id="IPR011049">
    <property type="entry name" value="Serralysin-like_metalloprot_C"/>
</dbReference>
<accession>A0A1V2GX93</accession>
<proteinExistence type="predicted"/>
<dbReference type="AlphaFoldDB" id="A0A1V2GX93"/>
<dbReference type="SUPFAM" id="SSF51120">
    <property type="entry name" value="beta-Roll"/>
    <property type="match status" value="1"/>
</dbReference>
<name>A0A1V2GX93_9PROT</name>
<sequence length="129" mass="12882">MCIRERRGGAGDDILVGGPGYDILDGGAGIDHYRILAPNDGYDTLAYVPGEDVIEISAAAFGGGLVAGMDLGASGYYLPGATAAASAHGQFLSVGGVLSYDANGIAPGGLILVARTGVPVLFDDLVIIA</sequence>
<evidence type="ECO:0000313" key="1">
    <source>
        <dbReference type="EMBL" id="ONG47957.1"/>
    </source>
</evidence>
<dbReference type="Gene3D" id="2.150.10.10">
    <property type="entry name" value="Serralysin-like metalloprotease, C-terminal"/>
    <property type="match status" value="1"/>
</dbReference>
<dbReference type="Proteomes" id="UP000188879">
    <property type="component" value="Unassembled WGS sequence"/>
</dbReference>
<dbReference type="EMBL" id="MLCO01000256">
    <property type="protein sequence ID" value="ONG47957.1"/>
    <property type="molecule type" value="Genomic_DNA"/>
</dbReference>
<keyword evidence="2" id="KW-1185">Reference proteome</keyword>
<dbReference type="PRINTS" id="PR00313">
    <property type="entry name" value="CABNDNGRPT"/>
</dbReference>
<reference evidence="1 2" key="1">
    <citation type="submission" date="2016-10" db="EMBL/GenBank/DDBJ databases">
        <title>Draft Genome sequence of Roseomonas sp. strain M3.</title>
        <authorList>
            <person name="Subhash Y."/>
            <person name="Lee S."/>
        </authorList>
    </citation>
    <scope>NUCLEOTIDE SEQUENCE [LARGE SCALE GENOMIC DNA]</scope>
    <source>
        <strain evidence="1 2">M3</strain>
    </source>
</reference>
<dbReference type="PROSITE" id="PS00330">
    <property type="entry name" value="HEMOLYSIN_CALCIUM"/>
    <property type="match status" value="1"/>
</dbReference>
<comment type="caution">
    <text evidence="1">The sequence shown here is derived from an EMBL/GenBank/DDBJ whole genome shotgun (WGS) entry which is preliminary data.</text>
</comment>
<dbReference type="InterPro" id="IPR018511">
    <property type="entry name" value="Hemolysin-typ_Ca-bd_CS"/>
</dbReference>
<evidence type="ECO:0000313" key="2">
    <source>
        <dbReference type="Proteomes" id="UP000188879"/>
    </source>
</evidence>
<organism evidence="1 2">
    <name type="scientific">Teichococcus deserti</name>
    <dbReference type="NCBI Taxonomy" id="1817963"/>
    <lineage>
        <taxon>Bacteria</taxon>
        <taxon>Pseudomonadati</taxon>
        <taxon>Pseudomonadota</taxon>
        <taxon>Alphaproteobacteria</taxon>
        <taxon>Acetobacterales</taxon>
        <taxon>Roseomonadaceae</taxon>
        <taxon>Roseomonas</taxon>
    </lineage>
</organism>